<dbReference type="NCBIfam" id="TIGR04398">
    <property type="entry name" value="SLAP_DUP"/>
    <property type="match status" value="2"/>
</dbReference>
<organism evidence="2 3">
    <name type="scientific">Aliibacillus thermotolerans</name>
    <dbReference type="NCBI Taxonomy" id="1834418"/>
    <lineage>
        <taxon>Bacteria</taxon>
        <taxon>Bacillati</taxon>
        <taxon>Bacillota</taxon>
        <taxon>Bacilli</taxon>
        <taxon>Bacillales</taxon>
        <taxon>Bacillaceae</taxon>
        <taxon>Aliibacillus</taxon>
    </lineage>
</organism>
<reference evidence="3" key="1">
    <citation type="journal article" date="2019" name="Int. J. Syst. Evol. Microbiol.">
        <title>The Global Catalogue of Microorganisms (GCM) 10K type strain sequencing project: providing services to taxonomists for standard genome sequencing and annotation.</title>
        <authorList>
            <consortium name="The Broad Institute Genomics Platform"/>
            <consortium name="The Broad Institute Genome Sequencing Center for Infectious Disease"/>
            <person name="Wu L."/>
            <person name="Ma J."/>
        </authorList>
    </citation>
    <scope>NUCLEOTIDE SEQUENCE [LARGE SCALE GENOMIC DNA]</scope>
    <source>
        <strain evidence="3">CGMCC 1.15790</strain>
    </source>
</reference>
<evidence type="ECO:0000313" key="3">
    <source>
        <dbReference type="Proteomes" id="UP001596143"/>
    </source>
</evidence>
<dbReference type="InterPro" id="IPR030911">
    <property type="entry name" value="Sec_acc_SLAP"/>
</dbReference>
<comment type="caution">
    <text evidence="2">The sequence shown here is derived from an EMBL/GenBank/DDBJ whole genome shotgun (WGS) entry which is preliminary data.</text>
</comment>
<dbReference type="InterPro" id="IPR030910">
    <property type="entry name" value="SLAP_dom"/>
</dbReference>
<feature type="compositionally biased region" description="Basic and acidic residues" evidence="1">
    <location>
        <begin position="1"/>
        <end position="17"/>
    </location>
</feature>
<feature type="compositionally biased region" description="Acidic residues" evidence="1">
    <location>
        <begin position="27"/>
        <end position="37"/>
    </location>
</feature>
<evidence type="ECO:0000313" key="2">
    <source>
        <dbReference type="EMBL" id="MFC5628433.1"/>
    </source>
</evidence>
<dbReference type="EMBL" id="JBHSPF010000022">
    <property type="protein sequence ID" value="MFC5628433.1"/>
    <property type="molecule type" value="Genomic_DNA"/>
</dbReference>
<feature type="region of interest" description="Disordered" evidence="1">
    <location>
        <begin position="1"/>
        <end position="37"/>
    </location>
</feature>
<dbReference type="Proteomes" id="UP001596143">
    <property type="component" value="Unassembled WGS sequence"/>
</dbReference>
<protein>
    <submittedName>
        <fullName evidence="2">Accessory Sec system S-layer assembly protein</fullName>
    </submittedName>
</protein>
<dbReference type="RefSeq" id="WP_270898311.1">
    <property type="nucleotide sequence ID" value="NZ_JBHSPF010000022.1"/>
</dbReference>
<gene>
    <name evidence="2" type="ORF">ACFPTR_05915</name>
</gene>
<dbReference type="NCBIfam" id="TIGR04399">
    <property type="entry name" value="acc_Sec_SLAP"/>
    <property type="match status" value="1"/>
</dbReference>
<accession>A0ABW0U664</accession>
<proteinExistence type="predicted"/>
<sequence length="302" mass="34799">MLPFFRKREKDQLKMEGQEDTVSSNELLDEQNEEEGDEEVMTSLSFHPEWNVSKEDQYSFQFLNMECAPLKPNQISLSGISLQMDEKNNAQITAFIRSSLKKTIKLKETTLVLLDKDDKVLGRKKMDLSEVGEIPPESSRPWTFIFTEKDLFTTELPSEDWKLAFQLKPSSRKHTLELEDSWEKSLASKDKEKLKEMVDKLTPPKQGEVNFMGLKADQKENGNLHVTILIRNGNNRNIKLEQIPLQIKDANGTVVAKGGFKLDDFEVKANTSKPWTFIFPKELVQHDNPDLSKWKAEPIRKA</sequence>
<keyword evidence="3" id="KW-1185">Reference proteome</keyword>
<name>A0ABW0U664_9BACI</name>
<evidence type="ECO:0000256" key="1">
    <source>
        <dbReference type="SAM" id="MobiDB-lite"/>
    </source>
</evidence>